<dbReference type="Pfam" id="PF07110">
    <property type="entry name" value="EthD"/>
    <property type="match status" value="1"/>
</dbReference>
<dbReference type="Proteomes" id="UP001215712">
    <property type="component" value="Unassembled WGS sequence"/>
</dbReference>
<dbReference type="InterPro" id="IPR009799">
    <property type="entry name" value="EthD_dom"/>
</dbReference>
<dbReference type="AlphaFoldDB" id="A0AAD6MUY9"/>
<gene>
    <name evidence="3" type="ORF">N7493_007377</name>
</gene>
<accession>A0AAD6MUY9</accession>
<dbReference type="GO" id="GO:0016491">
    <property type="term" value="F:oxidoreductase activity"/>
    <property type="evidence" value="ECO:0007669"/>
    <property type="project" value="InterPro"/>
</dbReference>
<dbReference type="SUPFAM" id="SSF54909">
    <property type="entry name" value="Dimeric alpha+beta barrel"/>
    <property type="match status" value="1"/>
</dbReference>
<feature type="domain" description="EthD" evidence="2">
    <location>
        <begin position="11"/>
        <end position="109"/>
    </location>
</feature>
<comment type="similarity">
    <text evidence="1">Belongs to the tpcK family.</text>
</comment>
<proteinExistence type="inferred from homology"/>
<dbReference type="InterPro" id="IPR011008">
    <property type="entry name" value="Dimeric_a/b-barrel"/>
</dbReference>
<keyword evidence="4" id="KW-1185">Reference proteome</keyword>
<name>A0AAD6MUY9_9EURO</name>
<evidence type="ECO:0000256" key="1">
    <source>
        <dbReference type="ARBA" id="ARBA00005986"/>
    </source>
</evidence>
<sequence length="131" mass="15184">MYAFTILGFKRDDMSEDEYHNYISTVHSAHLKALLAQNDIVSYTMQHNTSQTRDDLINKVYQGQMPAEKVFDCDAIIQVVFKTVEDYLRVREDPHFQTVVNPDHVNFAHPTKTRFVMGWHEVHVADGKVVS</sequence>
<reference evidence="3" key="2">
    <citation type="submission" date="2023-01" db="EMBL/GenBank/DDBJ databases">
        <authorList>
            <person name="Petersen C."/>
        </authorList>
    </citation>
    <scope>NUCLEOTIDE SEQUENCE</scope>
    <source>
        <strain evidence="3">IBT 17514</strain>
    </source>
</reference>
<comment type="caution">
    <text evidence="3">The sequence shown here is derived from an EMBL/GenBank/DDBJ whole genome shotgun (WGS) entry which is preliminary data.</text>
</comment>
<protein>
    <recommendedName>
        <fullName evidence="2">EthD domain-containing protein</fullName>
    </recommendedName>
</protein>
<dbReference type="Gene3D" id="3.30.70.100">
    <property type="match status" value="1"/>
</dbReference>
<evidence type="ECO:0000259" key="2">
    <source>
        <dbReference type="Pfam" id="PF07110"/>
    </source>
</evidence>
<evidence type="ECO:0000313" key="3">
    <source>
        <dbReference type="EMBL" id="KAJ5719799.1"/>
    </source>
</evidence>
<organism evidence="3 4">
    <name type="scientific">Penicillium malachiteum</name>
    <dbReference type="NCBI Taxonomy" id="1324776"/>
    <lineage>
        <taxon>Eukaryota</taxon>
        <taxon>Fungi</taxon>
        <taxon>Dikarya</taxon>
        <taxon>Ascomycota</taxon>
        <taxon>Pezizomycotina</taxon>
        <taxon>Eurotiomycetes</taxon>
        <taxon>Eurotiomycetidae</taxon>
        <taxon>Eurotiales</taxon>
        <taxon>Aspergillaceae</taxon>
        <taxon>Penicillium</taxon>
    </lineage>
</organism>
<evidence type="ECO:0000313" key="4">
    <source>
        <dbReference type="Proteomes" id="UP001215712"/>
    </source>
</evidence>
<dbReference type="EMBL" id="JAQJAN010000010">
    <property type="protein sequence ID" value="KAJ5719799.1"/>
    <property type="molecule type" value="Genomic_DNA"/>
</dbReference>
<reference evidence="3" key="1">
    <citation type="journal article" date="2023" name="IMA Fungus">
        <title>Comparative genomic study of the Penicillium genus elucidates a diverse pangenome and 15 lateral gene transfer events.</title>
        <authorList>
            <person name="Petersen C."/>
            <person name="Sorensen T."/>
            <person name="Nielsen M.R."/>
            <person name="Sondergaard T.E."/>
            <person name="Sorensen J.L."/>
            <person name="Fitzpatrick D.A."/>
            <person name="Frisvad J.C."/>
            <person name="Nielsen K.L."/>
        </authorList>
    </citation>
    <scope>NUCLEOTIDE SEQUENCE</scope>
    <source>
        <strain evidence="3">IBT 17514</strain>
    </source>
</reference>